<proteinExistence type="predicted"/>
<feature type="compositionally biased region" description="Pro residues" evidence="1">
    <location>
        <begin position="165"/>
        <end position="175"/>
    </location>
</feature>
<feature type="compositionally biased region" description="Pro residues" evidence="1">
    <location>
        <begin position="221"/>
        <end position="231"/>
    </location>
</feature>
<keyword evidence="3" id="KW-1185">Reference proteome</keyword>
<feature type="compositionally biased region" description="Polar residues" evidence="1">
    <location>
        <begin position="1"/>
        <end position="10"/>
    </location>
</feature>
<reference evidence="2" key="1">
    <citation type="submission" date="2023-05" db="EMBL/GenBank/DDBJ databases">
        <title>Nepenthes gracilis genome sequencing.</title>
        <authorList>
            <person name="Fukushima K."/>
        </authorList>
    </citation>
    <scope>NUCLEOTIDE SEQUENCE</scope>
    <source>
        <strain evidence="2">SING2019-196</strain>
    </source>
</reference>
<dbReference type="EMBL" id="BSYO01000019">
    <property type="protein sequence ID" value="GMH18612.1"/>
    <property type="molecule type" value="Genomic_DNA"/>
</dbReference>
<comment type="caution">
    <text evidence="2">The sequence shown here is derived from an EMBL/GenBank/DDBJ whole genome shotgun (WGS) entry which is preliminary data.</text>
</comment>
<evidence type="ECO:0000256" key="1">
    <source>
        <dbReference type="SAM" id="MobiDB-lite"/>
    </source>
</evidence>
<organism evidence="2 3">
    <name type="scientific">Nepenthes gracilis</name>
    <name type="common">Slender pitcher plant</name>
    <dbReference type="NCBI Taxonomy" id="150966"/>
    <lineage>
        <taxon>Eukaryota</taxon>
        <taxon>Viridiplantae</taxon>
        <taxon>Streptophyta</taxon>
        <taxon>Embryophyta</taxon>
        <taxon>Tracheophyta</taxon>
        <taxon>Spermatophyta</taxon>
        <taxon>Magnoliopsida</taxon>
        <taxon>eudicotyledons</taxon>
        <taxon>Gunneridae</taxon>
        <taxon>Pentapetalae</taxon>
        <taxon>Caryophyllales</taxon>
        <taxon>Nepenthaceae</taxon>
        <taxon>Nepenthes</taxon>
    </lineage>
</organism>
<protein>
    <submittedName>
        <fullName evidence="2">Uncharacterized protein</fullName>
    </submittedName>
</protein>
<accession>A0AAD3XV31</accession>
<feature type="region of interest" description="Disordered" evidence="1">
    <location>
        <begin position="108"/>
        <end position="191"/>
    </location>
</feature>
<evidence type="ECO:0000313" key="3">
    <source>
        <dbReference type="Proteomes" id="UP001279734"/>
    </source>
</evidence>
<gene>
    <name evidence="2" type="ORF">Nepgr_020453</name>
</gene>
<feature type="region of interest" description="Disordered" evidence="1">
    <location>
        <begin position="215"/>
        <end position="244"/>
    </location>
</feature>
<dbReference type="Proteomes" id="UP001279734">
    <property type="component" value="Unassembled WGS sequence"/>
</dbReference>
<evidence type="ECO:0000313" key="2">
    <source>
        <dbReference type="EMBL" id="GMH18612.1"/>
    </source>
</evidence>
<sequence>MNRVQLSSQIYPPPLLPHPHVETLPPHSRPSSPSLLKSLSLCPFPPSDPSSSAFGPLLGAECSGTSGPVRESCPCAATAVPPQVDPASFGAPSLPSASRSFLNLPTADVPSETDVLPSPSWADVVNKENKSSGCRCGGGVPWKPGQGESIPAPQHPKTLRKSPSKPKPSVHPPSAPAGRAQEVLSPKRVANSAEAGVKIASAVQTSNAFAALQNLVDSIPPEEPQGIPPPDSHSSSRDQSFPVCDPPIPEVVKLVEIPLVPPPPSSLQPLEVPVWWLRGCPLRSLTIQ</sequence>
<feature type="region of interest" description="Disordered" evidence="1">
    <location>
        <begin position="1"/>
        <end position="35"/>
    </location>
</feature>
<name>A0AAD3XV31_NEPGR</name>
<feature type="compositionally biased region" description="Low complexity" evidence="1">
    <location>
        <begin position="24"/>
        <end position="35"/>
    </location>
</feature>
<dbReference type="AlphaFoldDB" id="A0AAD3XV31"/>